<evidence type="ECO:0000256" key="5">
    <source>
        <dbReference type="SAM" id="Phobius"/>
    </source>
</evidence>
<name>A0AAJ1SWH7_9MICC</name>
<sequence length="393" mass="41800">MGTCWPVSEASGVGFTRNVSAAATPESTPKEGAAPVKMLAEMFSIAPGNKDHHPAIRCAVGVFVPLITLVLLGRLDLAIFASFGAFTGIYGRGEPHAVRFMLQLRAGLLMLLVIFLAALAARMGPALGLDTSAHTWLLVLATTVVAGACSVAISWLRLRPAGSLFHIFAFAAIASIPNQPPLWEGMLVAVLTTMFALLVGFSSRILPTHRTPWTRPPRIRRTPAEKRTAWLEGFGYLVAAGLAGSLATWAGSRLGFGHNYWAMVAAVVPLVGHSTRHRVRRGIQRIIGTVLGLLVLAAVLLVGLQPWQTVLVMALCQFGAELFIIRQYLLAQVFVTPLALVSTLLVVPASASILLRDRIVETVIGAAVGIVVVLAPGAWRRLRAGAERAGTPA</sequence>
<evidence type="ECO:0000259" key="6">
    <source>
        <dbReference type="Pfam" id="PF13515"/>
    </source>
</evidence>
<dbReference type="Pfam" id="PF13515">
    <property type="entry name" value="FUSC_2"/>
    <property type="match status" value="1"/>
</dbReference>
<keyword evidence="4 5" id="KW-0472">Membrane</keyword>
<proteinExistence type="predicted"/>
<feature type="transmembrane region" description="Helical" evidence="5">
    <location>
        <begin position="359"/>
        <end position="379"/>
    </location>
</feature>
<comment type="caution">
    <text evidence="7">The sequence shown here is derived from an EMBL/GenBank/DDBJ whole genome shotgun (WGS) entry which is preliminary data.</text>
</comment>
<dbReference type="GO" id="GO:0016020">
    <property type="term" value="C:membrane"/>
    <property type="evidence" value="ECO:0007669"/>
    <property type="project" value="UniProtKB-SubCell"/>
</dbReference>
<comment type="subcellular location">
    <subcellularLocation>
        <location evidence="1">Membrane</location>
        <topology evidence="1">Multi-pass membrane protein</topology>
    </subcellularLocation>
</comment>
<keyword evidence="3 5" id="KW-1133">Transmembrane helix</keyword>
<feature type="transmembrane region" description="Helical" evidence="5">
    <location>
        <begin position="228"/>
        <end position="250"/>
    </location>
</feature>
<feature type="transmembrane region" description="Helical" evidence="5">
    <location>
        <begin position="186"/>
        <end position="207"/>
    </location>
</feature>
<feature type="transmembrane region" description="Helical" evidence="5">
    <location>
        <begin position="102"/>
        <end position="121"/>
    </location>
</feature>
<evidence type="ECO:0000256" key="2">
    <source>
        <dbReference type="ARBA" id="ARBA00022692"/>
    </source>
</evidence>
<feature type="transmembrane region" description="Helical" evidence="5">
    <location>
        <begin position="286"/>
        <end position="307"/>
    </location>
</feature>
<feature type="transmembrane region" description="Helical" evidence="5">
    <location>
        <begin position="62"/>
        <end position="90"/>
    </location>
</feature>
<dbReference type="AlphaFoldDB" id="A0AAJ1SWH7"/>
<feature type="transmembrane region" description="Helical" evidence="5">
    <location>
        <begin position="133"/>
        <end position="156"/>
    </location>
</feature>
<keyword evidence="8" id="KW-1185">Reference proteome</keyword>
<reference evidence="7 8" key="1">
    <citation type="submission" date="2023-07" db="EMBL/GenBank/DDBJ databases">
        <title>Sorghum-associated microbial communities from plants grown in Nebraska, USA.</title>
        <authorList>
            <person name="Schachtman D."/>
        </authorList>
    </citation>
    <scope>NUCLEOTIDE SEQUENCE [LARGE SCALE GENOMIC DNA]</scope>
    <source>
        <strain evidence="7 8">DS1001</strain>
    </source>
</reference>
<organism evidence="7 8">
    <name type="scientific">Pseudarthrobacter niigatensis</name>
    <dbReference type="NCBI Taxonomy" id="369935"/>
    <lineage>
        <taxon>Bacteria</taxon>
        <taxon>Bacillati</taxon>
        <taxon>Actinomycetota</taxon>
        <taxon>Actinomycetes</taxon>
        <taxon>Micrococcales</taxon>
        <taxon>Micrococcaceae</taxon>
        <taxon>Pseudarthrobacter</taxon>
    </lineage>
</organism>
<protein>
    <recommendedName>
        <fullName evidence="6">Integral membrane bound transporter domain-containing protein</fullName>
    </recommendedName>
</protein>
<evidence type="ECO:0000256" key="4">
    <source>
        <dbReference type="ARBA" id="ARBA00023136"/>
    </source>
</evidence>
<feature type="transmembrane region" description="Helical" evidence="5">
    <location>
        <begin position="327"/>
        <end position="347"/>
    </location>
</feature>
<feature type="transmembrane region" description="Helical" evidence="5">
    <location>
        <begin position="256"/>
        <end position="274"/>
    </location>
</feature>
<keyword evidence="2 5" id="KW-0812">Transmembrane</keyword>
<dbReference type="InterPro" id="IPR049453">
    <property type="entry name" value="Memb_transporter_dom"/>
</dbReference>
<dbReference type="EMBL" id="JAUSTB010000010">
    <property type="protein sequence ID" value="MDQ0147083.1"/>
    <property type="molecule type" value="Genomic_DNA"/>
</dbReference>
<feature type="domain" description="Integral membrane bound transporter" evidence="6">
    <location>
        <begin position="246"/>
        <end position="372"/>
    </location>
</feature>
<evidence type="ECO:0000256" key="1">
    <source>
        <dbReference type="ARBA" id="ARBA00004141"/>
    </source>
</evidence>
<accession>A0AAJ1SWH7</accession>
<gene>
    <name evidence="7" type="ORF">J2T23_002989</name>
</gene>
<dbReference type="Proteomes" id="UP001239267">
    <property type="component" value="Unassembled WGS sequence"/>
</dbReference>
<evidence type="ECO:0000313" key="7">
    <source>
        <dbReference type="EMBL" id="MDQ0147083.1"/>
    </source>
</evidence>
<evidence type="ECO:0000256" key="3">
    <source>
        <dbReference type="ARBA" id="ARBA00022989"/>
    </source>
</evidence>
<evidence type="ECO:0000313" key="8">
    <source>
        <dbReference type="Proteomes" id="UP001239267"/>
    </source>
</evidence>